<dbReference type="Proteomes" id="UP000326570">
    <property type="component" value="Unassembled WGS sequence"/>
</dbReference>
<evidence type="ECO:0000313" key="5">
    <source>
        <dbReference type="EMBL" id="KAA9345986.1"/>
    </source>
</evidence>
<comment type="caution">
    <text evidence="5">The sequence shown here is derived from an EMBL/GenBank/DDBJ whole genome shotgun (WGS) entry which is preliminary data.</text>
</comment>
<evidence type="ECO:0000256" key="4">
    <source>
        <dbReference type="SAM" id="SignalP"/>
    </source>
</evidence>
<feature type="compositionally biased region" description="Polar residues" evidence="3">
    <location>
        <begin position="49"/>
        <end position="60"/>
    </location>
</feature>
<sequence>MKITKNSASALIIAGMLLAGCSKSATPTTSSKADSKAAAPESEVAKINAPNQGENSNRNLTKSEIPVDNFEYIADQFADIRILRYQVPGFEQLAPQEKELLYYLYEAALAGRDIIYDQNYKHNLRIRRTLDALAENYKGDRNSEDFKKFMTYTKRVWFSNGIHHHYSTLKIQPEFSQTYFAELVKNSPDAKLPLNQGETKDAFVKWISPIMFDPKIAPKRVNQAAGQDLVATSANNFYEGVTQKEVEAFYAKKENKNDPRPVSYGLNSKLVKEKGVIKEKVWKIGGMYDPAISKIVGWLEKAQNVATDPAQKESLAKLIQYYKTGDLKTWDDYNIAWVNDVTSPIDVVNGFIEVYGDPLGMRASYESVVSFKDMEATKRIKAIGDQAQWFEDNSPLMPEHKKKDVKGITAKVITVVVEAGDAAPSTPIGINLPNANWIRKEHGSKSVNLGNIVHAYNQAGAKGSALSEFAWNPEEIERSKKYSSLAGDLHTDMHEVIGHASGQINAGVGTPKQTLKSYASSIEEGRADLVALYYVMDPKLIEIGVMPSLEVGKAEYDGYIRNGMMTQLSRLALGEDVEEAHMRNRQMIAKWAYEMGKKDNVIEKKTRDGKTYFVINDYNKLHNIFGQQLKELQRITSEGDYKKAEYLIETYGVKVDPELHKEVLARYAKLNIPPYSGFIQPKLTPVMQGGKMVDVKIDYPKDFTQQMLEFGKNYNYLPNVN</sequence>
<keyword evidence="1" id="KW-0479">Metal-binding</keyword>
<proteinExistence type="predicted"/>
<reference evidence="5 6" key="1">
    <citation type="submission" date="2019-09" db="EMBL/GenBank/DDBJ databases">
        <title>Genome sequence of Adhaeribacter sp. M2.</title>
        <authorList>
            <person name="Srinivasan S."/>
        </authorList>
    </citation>
    <scope>NUCLEOTIDE SEQUENCE [LARGE SCALE GENOMIC DNA]</scope>
    <source>
        <strain evidence="5 6">M2</strain>
    </source>
</reference>
<dbReference type="PROSITE" id="PS51257">
    <property type="entry name" value="PROKAR_LIPOPROTEIN"/>
    <property type="match status" value="1"/>
</dbReference>
<protein>
    <submittedName>
        <fullName evidence="5">Dihydrofolate reductase</fullName>
    </submittedName>
</protein>
<keyword evidence="4" id="KW-0732">Signal</keyword>
<evidence type="ECO:0000256" key="2">
    <source>
        <dbReference type="ARBA" id="ARBA00022801"/>
    </source>
</evidence>
<dbReference type="PANTHER" id="PTHR23422">
    <property type="entry name" value="DIPEPTIDYL PEPTIDASE III-RELATED"/>
    <property type="match status" value="1"/>
</dbReference>
<keyword evidence="2" id="KW-0378">Hydrolase</keyword>
<dbReference type="PANTHER" id="PTHR23422:SF11">
    <property type="entry name" value="DIPEPTIDYL PEPTIDASE 3"/>
    <property type="match status" value="1"/>
</dbReference>
<feature type="compositionally biased region" description="Low complexity" evidence="3">
    <location>
        <begin position="27"/>
        <end position="40"/>
    </location>
</feature>
<evidence type="ECO:0000256" key="1">
    <source>
        <dbReference type="ARBA" id="ARBA00022723"/>
    </source>
</evidence>
<gene>
    <name evidence="5" type="ORF">F0P94_02590</name>
</gene>
<dbReference type="GO" id="GO:0046872">
    <property type="term" value="F:metal ion binding"/>
    <property type="evidence" value="ECO:0007669"/>
    <property type="project" value="UniProtKB-KW"/>
</dbReference>
<organism evidence="5 6">
    <name type="scientific">Adhaeribacter soli</name>
    <dbReference type="NCBI Taxonomy" id="2607655"/>
    <lineage>
        <taxon>Bacteria</taxon>
        <taxon>Pseudomonadati</taxon>
        <taxon>Bacteroidota</taxon>
        <taxon>Cytophagia</taxon>
        <taxon>Cytophagales</taxon>
        <taxon>Hymenobacteraceae</taxon>
        <taxon>Adhaeribacter</taxon>
    </lineage>
</organism>
<evidence type="ECO:0000256" key="3">
    <source>
        <dbReference type="SAM" id="MobiDB-lite"/>
    </source>
</evidence>
<dbReference type="Pfam" id="PF03571">
    <property type="entry name" value="Peptidase_M49"/>
    <property type="match status" value="2"/>
</dbReference>
<dbReference type="EMBL" id="VTWT01000001">
    <property type="protein sequence ID" value="KAA9345986.1"/>
    <property type="molecule type" value="Genomic_DNA"/>
</dbReference>
<dbReference type="RefSeq" id="WP_150902129.1">
    <property type="nucleotide sequence ID" value="NZ_VTWT01000001.1"/>
</dbReference>
<name>A0A5N1J504_9BACT</name>
<keyword evidence="6" id="KW-1185">Reference proteome</keyword>
<dbReference type="GO" id="GO:0016787">
    <property type="term" value="F:hydrolase activity"/>
    <property type="evidence" value="ECO:0007669"/>
    <property type="project" value="UniProtKB-KW"/>
</dbReference>
<dbReference type="AlphaFoldDB" id="A0A5N1J504"/>
<feature type="region of interest" description="Disordered" evidence="3">
    <location>
        <begin position="27"/>
        <end position="60"/>
    </location>
</feature>
<accession>A0A5N1J504</accession>
<evidence type="ECO:0000313" key="6">
    <source>
        <dbReference type="Proteomes" id="UP000326570"/>
    </source>
</evidence>
<feature type="signal peptide" evidence="4">
    <location>
        <begin position="1"/>
        <end position="24"/>
    </location>
</feature>
<dbReference type="Gene3D" id="3.30.540.30">
    <property type="match status" value="1"/>
</dbReference>
<dbReference type="InterPro" id="IPR039461">
    <property type="entry name" value="Peptidase_M49"/>
</dbReference>
<feature type="chain" id="PRO_5024878151" evidence="4">
    <location>
        <begin position="25"/>
        <end position="721"/>
    </location>
</feature>